<sequence>MKSITYTFIFKKGEFVKLTFILINTEPNYEPSSPAVPQSTLGEPAAKVATKLAVVQDLAEQSSTCNETSPQPKASISLGAIDSPENPFGPLAVAREKVVKMQNSPPLSQETRKLNDTIVYIRPPTNSAKLLWKSQEPLSEQIDELEITDSDDSSSQEDSGWRETFIDTIMEIESKSGLIESDYPRNPFLVPNNSIKKDEISYDSSPRELDPSIIRDSPNNPFLSPPVVMKEGSGNNVDENHFAQVFRGVRYPVPSNFYDYEDEDDTICSLGASIKPRSIVPLLRVEAERSESANDSDEEIQYIIRKHTSTPNVTDANHRNNNEIGEESDSSNLESDSQSTRITDYADYAKRAKRYQYHPYAKSTVTSSRKKNKGSEK</sequence>
<feature type="region of interest" description="Disordered" evidence="1">
    <location>
        <begin position="305"/>
        <end position="341"/>
    </location>
</feature>
<protein>
    <submittedName>
        <fullName evidence="2">Uncharacterized protein</fullName>
    </submittedName>
</protein>
<comment type="caution">
    <text evidence="2">The sequence shown here is derived from an EMBL/GenBank/DDBJ whole genome shotgun (WGS) entry which is preliminary data.</text>
</comment>
<feature type="compositionally biased region" description="Basic residues" evidence="1">
    <location>
        <begin position="368"/>
        <end position="377"/>
    </location>
</feature>
<evidence type="ECO:0000313" key="3">
    <source>
        <dbReference type="Proteomes" id="UP000615446"/>
    </source>
</evidence>
<accession>A0A8H3KT21</accession>
<dbReference type="Proteomes" id="UP000615446">
    <property type="component" value="Unassembled WGS sequence"/>
</dbReference>
<dbReference type="EMBL" id="BLAL01000012">
    <property type="protein sequence ID" value="GES74319.1"/>
    <property type="molecule type" value="Genomic_DNA"/>
</dbReference>
<reference evidence="2" key="1">
    <citation type="submission" date="2019-10" db="EMBL/GenBank/DDBJ databases">
        <title>Conservation and host-specific expression of non-tandemly repeated heterogenous ribosome RNA gene in arbuscular mycorrhizal fungi.</title>
        <authorList>
            <person name="Maeda T."/>
            <person name="Kobayashi Y."/>
            <person name="Nakagawa T."/>
            <person name="Ezawa T."/>
            <person name="Yamaguchi K."/>
            <person name="Bino T."/>
            <person name="Nishimoto Y."/>
            <person name="Shigenobu S."/>
            <person name="Kawaguchi M."/>
        </authorList>
    </citation>
    <scope>NUCLEOTIDE SEQUENCE</scope>
    <source>
        <strain evidence="2">HR1</strain>
    </source>
</reference>
<evidence type="ECO:0000313" key="2">
    <source>
        <dbReference type="EMBL" id="GES74319.1"/>
    </source>
</evidence>
<name>A0A8H3KT21_9GLOM</name>
<dbReference type="AlphaFoldDB" id="A0A8H3KT21"/>
<feature type="compositionally biased region" description="Basic and acidic residues" evidence="1">
    <location>
        <begin position="199"/>
        <end position="210"/>
    </location>
</feature>
<feature type="region of interest" description="Disordered" evidence="1">
    <location>
        <begin position="199"/>
        <end position="221"/>
    </location>
</feature>
<evidence type="ECO:0000256" key="1">
    <source>
        <dbReference type="SAM" id="MobiDB-lite"/>
    </source>
</evidence>
<dbReference type="OrthoDB" id="2358117at2759"/>
<feature type="compositionally biased region" description="Low complexity" evidence="1">
    <location>
        <begin position="330"/>
        <end position="339"/>
    </location>
</feature>
<organism evidence="2 3">
    <name type="scientific">Rhizophagus clarus</name>
    <dbReference type="NCBI Taxonomy" id="94130"/>
    <lineage>
        <taxon>Eukaryota</taxon>
        <taxon>Fungi</taxon>
        <taxon>Fungi incertae sedis</taxon>
        <taxon>Mucoromycota</taxon>
        <taxon>Glomeromycotina</taxon>
        <taxon>Glomeromycetes</taxon>
        <taxon>Glomerales</taxon>
        <taxon>Glomeraceae</taxon>
        <taxon>Rhizophagus</taxon>
    </lineage>
</organism>
<proteinExistence type="predicted"/>
<gene>
    <name evidence="2" type="ORF">RCL2_000180100</name>
</gene>
<feature type="region of interest" description="Disordered" evidence="1">
    <location>
        <begin position="356"/>
        <end position="377"/>
    </location>
</feature>